<reference evidence="1" key="1">
    <citation type="submission" date="2021-01" db="EMBL/GenBank/DDBJ databases">
        <authorList>
            <person name="Kaushik A."/>
        </authorList>
    </citation>
    <scope>NUCLEOTIDE SEQUENCE</scope>
    <source>
        <strain evidence="1">AG3-T5</strain>
    </source>
</reference>
<proteinExistence type="predicted"/>
<dbReference type="EMBL" id="CAJMWW010000391">
    <property type="protein sequence ID" value="CAE6469514.1"/>
    <property type="molecule type" value="Genomic_DNA"/>
</dbReference>
<sequence>MVELSVSSVGQFWGAAARTLARLCGVLKHVLMVYLVVAMLRNVISESPPEIPCKHASARYFPRYAQELDSPGGPDIDPDFVTLARLQSRLEYVMEDSARNSLVAVNIKCSDLALRDLSMSVELSSLARKHSLAEEIKHFVNDAQIASAGLQEFSSRVWASADQIIPLNQDITMTLSSRKSLEMYGFFYGIVNGLVPMERDTAATHQKRTEDLWLQAVEMLDNVLFELIDQAQYNVGSLQKLRKRLDNIQDMLTKDAYEIHGEEQAANIKNVRRATERLVYGQARMREIEDSYRRTRFCSS</sequence>
<protein>
    <submittedName>
        <fullName evidence="1">Uncharacterized protein</fullName>
    </submittedName>
</protein>
<evidence type="ECO:0000313" key="1">
    <source>
        <dbReference type="EMBL" id="CAE6469514.1"/>
    </source>
</evidence>
<accession>A0A8H3BZE3</accession>
<name>A0A8H3BZE3_9AGAM</name>
<evidence type="ECO:0000313" key="2">
    <source>
        <dbReference type="Proteomes" id="UP000663841"/>
    </source>
</evidence>
<comment type="caution">
    <text evidence="1">The sequence shown here is derived from an EMBL/GenBank/DDBJ whole genome shotgun (WGS) entry which is preliminary data.</text>
</comment>
<gene>
    <name evidence="1" type="ORF">RDB_LOCUS173301</name>
</gene>
<dbReference type="Proteomes" id="UP000663841">
    <property type="component" value="Unassembled WGS sequence"/>
</dbReference>
<dbReference type="AlphaFoldDB" id="A0A8H3BZE3"/>
<organism evidence="1 2">
    <name type="scientific">Rhizoctonia solani</name>
    <dbReference type="NCBI Taxonomy" id="456999"/>
    <lineage>
        <taxon>Eukaryota</taxon>
        <taxon>Fungi</taxon>
        <taxon>Dikarya</taxon>
        <taxon>Basidiomycota</taxon>
        <taxon>Agaricomycotina</taxon>
        <taxon>Agaricomycetes</taxon>
        <taxon>Cantharellales</taxon>
        <taxon>Ceratobasidiaceae</taxon>
        <taxon>Rhizoctonia</taxon>
    </lineage>
</organism>